<evidence type="ECO:0000256" key="4">
    <source>
        <dbReference type="PROSITE-ProRule" id="PRU00335"/>
    </source>
</evidence>
<keyword evidence="1" id="KW-0805">Transcription regulation</keyword>
<protein>
    <submittedName>
        <fullName evidence="6">TetR/AcrR family transcriptional regulator</fullName>
    </submittedName>
</protein>
<dbReference type="InterPro" id="IPR001647">
    <property type="entry name" value="HTH_TetR"/>
</dbReference>
<evidence type="ECO:0000256" key="2">
    <source>
        <dbReference type="ARBA" id="ARBA00023125"/>
    </source>
</evidence>
<dbReference type="Gene3D" id="1.10.10.60">
    <property type="entry name" value="Homeodomain-like"/>
    <property type="match status" value="1"/>
</dbReference>
<dbReference type="Gene3D" id="1.10.357.10">
    <property type="entry name" value="Tetracycline Repressor, domain 2"/>
    <property type="match status" value="1"/>
</dbReference>
<dbReference type="EMBL" id="JBHUFV010000013">
    <property type="protein sequence ID" value="MFD1931280.1"/>
    <property type="molecule type" value="Genomic_DNA"/>
</dbReference>
<dbReference type="Pfam" id="PF00440">
    <property type="entry name" value="TetR_N"/>
    <property type="match status" value="1"/>
</dbReference>
<comment type="caution">
    <text evidence="6">The sequence shown here is derived from an EMBL/GenBank/DDBJ whole genome shotgun (WGS) entry which is preliminary data.</text>
</comment>
<dbReference type="PROSITE" id="PS50977">
    <property type="entry name" value="HTH_TETR_2"/>
    <property type="match status" value="1"/>
</dbReference>
<accession>A0ABW4SNX8</accession>
<evidence type="ECO:0000259" key="5">
    <source>
        <dbReference type="PROSITE" id="PS50977"/>
    </source>
</evidence>
<proteinExistence type="predicted"/>
<evidence type="ECO:0000256" key="1">
    <source>
        <dbReference type="ARBA" id="ARBA00023015"/>
    </source>
</evidence>
<dbReference type="PRINTS" id="PR00455">
    <property type="entry name" value="HTHTETR"/>
</dbReference>
<name>A0ABW4SNX8_9ACTN</name>
<keyword evidence="7" id="KW-1185">Reference proteome</keyword>
<dbReference type="RefSeq" id="WP_379570497.1">
    <property type="nucleotide sequence ID" value="NZ_JBHUFV010000013.1"/>
</dbReference>
<keyword evidence="3" id="KW-0804">Transcription</keyword>
<dbReference type="SUPFAM" id="SSF48498">
    <property type="entry name" value="Tetracyclin repressor-like, C-terminal domain"/>
    <property type="match status" value="1"/>
</dbReference>
<organism evidence="6 7">
    <name type="scientific">Nonomuraea mangrovi</name>
    <dbReference type="NCBI Taxonomy" id="2316207"/>
    <lineage>
        <taxon>Bacteria</taxon>
        <taxon>Bacillati</taxon>
        <taxon>Actinomycetota</taxon>
        <taxon>Actinomycetes</taxon>
        <taxon>Streptosporangiales</taxon>
        <taxon>Streptosporangiaceae</taxon>
        <taxon>Nonomuraea</taxon>
    </lineage>
</organism>
<sequence>MTAKPHNTRQKQADRRARTRNALLEAAARGLSTYGYGNLVLERVAAEAGYTRGALYHLFANKEDLALAVVQWVEETWDAEVGRPAALESDPVVALLAMARGHAVYCRRDVARVMRTLRVEFTGQDHPVGRALTRVFDRLLTDCADRIAAGRHNGTIPPGPPPHQTALAYLGTMEGLVSNLAGHAPYDVELADRAVRGVLGLPPAPTPSGPTTRPG</sequence>
<evidence type="ECO:0000256" key="3">
    <source>
        <dbReference type="ARBA" id="ARBA00023163"/>
    </source>
</evidence>
<dbReference type="PANTHER" id="PTHR47506">
    <property type="entry name" value="TRANSCRIPTIONAL REGULATORY PROTEIN"/>
    <property type="match status" value="1"/>
</dbReference>
<gene>
    <name evidence="6" type="ORF">ACFSKW_07315</name>
</gene>
<dbReference type="SUPFAM" id="SSF46689">
    <property type="entry name" value="Homeodomain-like"/>
    <property type="match status" value="1"/>
</dbReference>
<feature type="DNA-binding region" description="H-T-H motif" evidence="4">
    <location>
        <begin position="40"/>
        <end position="59"/>
    </location>
</feature>
<evidence type="ECO:0000313" key="6">
    <source>
        <dbReference type="EMBL" id="MFD1931280.1"/>
    </source>
</evidence>
<dbReference type="Proteomes" id="UP001597368">
    <property type="component" value="Unassembled WGS sequence"/>
</dbReference>
<evidence type="ECO:0000313" key="7">
    <source>
        <dbReference type="Proteomes" id="UP001597368"/>
    </source>
</evidence>
<dbReference type="InterPro" id="IPR036271">
    <property type="entry name" value="Tet_transcr_reg_TetR-rel_C_sf"/>
</dbReference>
<dbReference type="InterPro" id="IPR009057">
    <property type="entry name" value="Homeodomain-like_sf"/>
</dbReference>
<reference evidence="7" key="1">
    <citation type="journal article" date="2019" name="Int. J. Syst. Evol. Microbiol.">
        <title>The Global Catalogue of Microorganisms (GCM) 10K type strain sequencing project: providing services to taxonomists for standard genome sequencing and annotation.</title>
        <authorList>
            <consortium name="The Broad Institute Genomics Platform"/>
            <consortium name="The Broad Institute Genome Sequencing Center for Infectious Disease"/>
            <person name="Wu L."/>
            <person name="Ma J."/>
        </authorList>
    </citation>
    <scope>NUCLEOTIDE SEQUENCE [LARGE SCALE GENOMIC DNA]</scope>
    <source>
        <strain evidence="7">ICMP 6774ER</strain>
    </source>
</reference>
<dbReference type="PANTHER" id="PTHR47506:SF6">
    <property type="entry name" value="HTH-TYPE TRANSCRIPTIONAL REPRESSOR NEMR"/>
    <property type="match status" value="1"/>
</dbReference>
<keyword evidence="2 4" id="KW-0238">DNA-binding</keyword>
<feature type="domain" description="HTH tetR-type" evidence="5">
    <location>
        <begin position="17"/>
        <end position="77"/>
    </location>
</feature>